<comment type="subcellular location">
    <subcellularLocation>
        <location evidence="1">Membrane</location>
        <topology evidence="1">Single-pass membrane protein</topology>
    </subcellularLocation>
</comment>
<organism evidence="6 7">
    <name type="scientific">Bauldia litoralis</name>
    <dbReference type="NCBI Taxonomy" id="665467"/>
    <lineage>
        <taxon>Bacteria</taxon>
        <taxon>Pseudomonadati</taxon>
        <taxon>Pseudomonadota</taxon>
        <taxon>Alphaproteobacteria</taxon>
        <taxon>Hyphomicrobiales</taxon>
        <taxon>Kaistiaceae</taxon>
        <taxon>Bauldia</taxon>
    </lineage>
</organism>
<dbReference type="OrthoDB" id="7784409at2"/>
<evidence type="ECO:0000256" key="1">
    <source>
        <dbReference type="ARBA" id="ARBA00004167"/>
    </source>
</evidence>
<feature type="domain" description="Translocation and assembly module TamB C-terminal" evidence="5">
    <location>
        <begin position="1077"/>
        <end position="1428"/>
    </location>
</feature>
<dbReference type="GO" id="GO:0005886">
    <property type="term" value="C:plasma membrane"/>
    <property type="evidence" value="ECO:0007669"/>
    <property type="project" value="InterPro"/>
</dbReference>
<keyword evidence="3" id="KW-1133">Transmembrane helix</keyword>
<dbReference type="PANTHER" id="PTHR36985">
    <property type="entry name" value="TRANSLOCATION AND ASSEMBLY MODULE SUBUNIT TAMB"/>
    <property type="match status" value="1"/>
</dbReference>
<proteinExistence type="predicted"/>
<keyword evidence="4" id="KW-0472">Membrane</keyword>
<dbReference type="RefSeq" id="WP_139167834.1">
    <property type="nucleotide sequence ID" value="NZ_FMXQ01000005.1"/>
</dbReference>
<dbReference type="PANTHER" id="PTHR36985:SF1">
    <property type="entry name" value="TRANSLOCATION AND ASSEMBLY MODULE SUBUNIT TAMB"/>
    <property type="match status" value="1"/>
</dbReference>
<reference evidence="6 7" key="1">
    <citation type="submission" date="2016-10" db="EMBL/GenBank/DDBJ databases">
        <authorList>
            <person name="de Groot N.N."/>
        </authorList>
    </citation>
    <scope>NUCLEOTIDE SEQUENCE [LARGE SCALE GENOMIC DNA]</scope>
    <source>
        <strain evidence="6 7">ATCC 35022</strain>
    </source>
</reference>
<evidence type="ECO:0000313" key="7">
    <source>
        <dbReference type="Proteomes" id="UP000199071"/>
    </source>
</evidence>
<dbReference type="Pfam" id="PF04357">
    <property type="entry name" value="TamB"/>
    <property type="match status" value="1"/>
</dbReference>
<dbReference type="GO" id="GO:0097347">
    <property type="term" value="C:TAM protein secretion complex"/>
    <property type="evidence" value="ECO:0007669"/>
    <property type="project" value="TreeGrafter"/>
</dbReference>
<dbReference type="STRING" id="665467.SAMN02982931_02754"/>
<evidence type="ECO:0000313" key="6">
    <source>
        <dbReference type="EMBL" id="SDB36465.1"/>
    </source>
</evidence>
<keyword evidence="2" id="KW-0812">Transmembrane</keyword>
<name>A0A1G6CUP9_9HYPH</name>
<accession>A0A1G6CUP9</accession>
<protein>
    <submittedName>
        <fullName evidence="6">Autotransporter secretion inner membrane protein TamB</fullName>
    </submittedName>
</protein>
<evidence type="ECO:0000259" key="5">
    <source>
        <dbReference type="Pfam" id="PF04357"/>
    </source>
</evidence>
<dbReference type="GO" id="GO:0009306">
    <property type="term" value="P:protein secretion"/>
    <property type="evidence" value="ECO:0007669"/>
    <property type="project" value="InterPro"/>
</dbReference>
<evidence type="ECO:0000256" key="2">
    <source>
        <dbReference type="ARBA" id="ARBA00022692"/>
    </source>
</evidence>
<dbReference type="InterPro" id="IPR007452">
    <property type="entry name" value="TamB_C"/>
</dbReference>
<dbReference type="EMBL" id="FMXQ01000005">
    <property type="protein sequence ID" value="SDB36465.1"/>
    <property type="molecule type" value="Genomic_DNA"/>
</dbReference>
<dbReference type="Proteomes" id="UP000199071">
    <property type="component" value="Unassembled WGS sequence"/>
</dbReference>
<evidence type="ECO:0000256" key="4">
    <source>
        <dbReference type="ARBA" id="ARBA00023136"/>
    </source>
</evidence>
<keyword evidence="7" id="KW-1185">Reference proteome</keyword>
<sequence length="1428" mass="143196">MRRALRYAGMALLGLVVLFGLVLVLLATPPGRSMLAGFIERAVSGDGLTLSIGSLSGWPPFAFGADGVVVADTQGTFAEVDGLAIDLNVGALFSGRIDLDSVTAERIAVMRQPVLPPAADTEGGGGLFPLAVDRLEIARLELGAGLVGQPAALAVAGNFALRSDGGIEAQLNADRIDGGAGTIAASVARADGSAPIALDVTLDEAADGILVGLLGREAGPGYRLVAQTSLSESGLTGAVSLTSDGAARFAGKVGLAAAGDAQRLVVNGDGDLGEFVPAGFADLLAGTIDVAVDLEWSSVAGASLPRIVIHDGQVSTGAVQASASGVLGGADTAMTLRVDAANPAGGPLSLPVGGDAPLRIDSLSLSGEIKPAESAHRLDLIGRIAGLAVNGIAIPGIGLSLAVEAEGDDPLADESLPFALRVEADAIDLGTTRLTATEAEPLLVTADGTLDVPATAARVDVDLSALGGRALFAGDVAPDEATGELRARFGDLAPIGALVGRDLSGALAATLNGRFFGAEGMRLAIEGTATDLDPGEPAIAPLLTGQTRFALTFADDPTGRLSIEDLSVDGAAVTLAGNVSLDGSAIDGRFSGDIADLALIAEQSRGAATVTGEIAGSLDRPTFDATVAVADGELVGQPVADATVRVQGEPVDTGWRGMLTLGGSFAGRPLQGTAEAMVDIEAGRFAFPAVDLAIAENRITGAIEQAEGGLLSGSLSVEAPNLATLAALALVEATGSAEASIRFQPDDGRQAVDVVFNARDIAVATLVADKADGTVRIDDALGTPQIAGSIDAAGISAGSVRIDSAQATAEVDGPTTRFAVKASGPEIGLDGAGSLTTEAVGQTLEVSRLSGTAFGFPVEIDGPARVSLGDETRIESVRLALGGGRVSIAGPVTPALGLDVTIEGVSAAIANQFSPGLGARGTITGSARVTGTTAAPAIAWRAELSGFAVAQTESAGLPGLAITASGEATTAATTIAARVTGAGATLQANGRVPFTGGDPDITVTGTAPLELVGLFTDRELDLGGTATLDLKVASATSISGTVALSNATIIDSQTRFGVTDIGGRINLNGQTATINGVTGRLAQGGQITVGGSIAINPDAGLPANLTIGVQNGRYNDGTMVDAAFTAALTLTGPLMTTGTVGGRVDISRADILLPDRFGGGAALDVRHVNVAPGFVPPVRPAAPSASSGGSASGGLNLNITVASTNRTAIIVRGFGLDASLGGSLTVTGDIGNPVTVGGFEMARGRIEVLGRRFEFTRGRLTFTGDLVPVLDFEASTRTSQVTAIVNVDGPADDPVISFTSNPQLPEEEIISQILFDRNVSGLTAFQAAQLVDAIGQFSGAFARGDGLFTRVRQMTGLDDLDVRQNESGGTTVGIGKRINDNIRLGVEQDTGGAGRVTIDLDITRNLKARGSAGDDGSGSVGLNYEYEY</sequence>
<evidence type="ECO:0000256" key="3">
    <source>
        <dbReference type="ARBA" id="ARBA00022989"/>
    </source>
</evidence>
<gene>
    <name evidence="6" type="ORF">SAMN02982931_02754</name>
</gene>